<evidence type="ECO:0000256" key="1">
    <source>
        <dbReference type="ARBA" id="ARBA00006817"/>
    </source>
</evidence>
<proteinExistence type="inferred from homology"/>
<dbReference type="Proteomes" id="UP000181917">
    <property type="component" value="Unassembled WGS sequence"/>
</dbReference>
<organism evidence="3 4">
    <name type="scientific">Crystallibacter crystallopoietes</name>
    <dbReference type="NCBI Taxonomy" id="37928"/>
    <lineage>
        <taxon>Bacteria</taxon>
        <taxon>Bacillati</taxon>
        <taxon>Actinomycetota</taxon>
        <taxon>Actinomycetes</taxon>
        <taxon>Micrococcales</taxon>
        <taxon>Micrococcaceae</taxon>
        <taxon>Crystallibacter</taxon>
    </lineage>
</organism>
<dbReference type="AlphaFoldDB" id="A0A1H1G9S2"/>
<evidence type="ECO:0000259" key="2">
    <source>
        <dbReference type="Pfam" id="PF08327"/>
    </source>
</evidence>
<sequence>MHEDISIEHDLVIDAPPERVWSLLTDPDAIRRWYAFDGAVCEAVNGGRIEHRWRQHGRFLGKVLQVQPYGLFQYRYAARPETEPQPGASTVVTFRLEPEGAGTRLFVTEHGFEQIAGSMVEARELAAVNLTAWRAGFATLSDLARRR</sequence>
<dbReference type="Pfam" id="PF08327">
    <property type="entry name" value="AHSA1"/>
    <property type="match status" value="1"/>
</dbReference>
<evidence type="ECO:0000313" key="3">
    <source>
        <dbReference type="EMBL" id="SDR09941.1"/>
    </source>
</evidence>
<dbReference type="STRING" id="37928.SAMN04489742_3942"/>
<name>A0A1H1G9S2_9MICC</name>
<gene>
    <name evidence="3" type="ORF">SAMN04489742_3942</name>
</gene>
<accession>A0A1H1G9S2</accession>
<dbReference type="Gene3D" id="3.30.530.20">
    <property type="match status" value="1"/>
</dbReference>
<evidence type="ECO:0000313" key="4">
    <source>
        <dbReference type="Proteomes" id="UP000181917"/>
    </source>
</evidence>
<keyword evidence="4" id="KW-1185">Reference proteome</keyword>
<dbReference type="SUPFAM" id="SSF55961">
    <property type="entry name" value="Bet v1-like"/>
    <property type="match status" value="1"/>
</dbReference>
<feature type="domain" description="Activator of Hsp90 ATPase homologue 1/2-like C-terminal" evidence="2">
    <location>
        <begin position="14"/>
        <end position="114"/>
    </location>
</feature>
<comment type="similarity">
    <text evidence="1">Belongs to the AHA1 family.</text>
</comment>
<dbReference type="InterPro" id="IPR023393">
    <property type="entry name" value="START-like_dom_sf"/>
</dbReference>
<reference evidence="3 4" key="1">
    <citation type="submission" date="2016-10" db="EMBL/GenBank/DDBJ databases">
        <authorList>
            <person name="de Groot N.N."/>
        </authorList>
    </citation>
    <scope>NUCLEOTIDE SEQUENCE [LARGE SCALE GENOMIC DNA]</scope>
    <source>
        <strain evidence="3 4">DSM 20117</strain>
    </source>
</reference>
<dbReference type="OrthoDB" id="8117292at2"/>
<dbReference type="InterPro" id="IPR013538">
    <property type="entry name" value="ASHA1/2-like_C"/>
</dbReference>
<dbReference type="RefSeq" id="WP_074702136.1">
    <property type="nucleotide sequence ID" value="NZ_CP018863.1"/>
</dbReference>
<dbReference type="EMBL" id="FNKH01000002">
    <property type="protein sequence ID" value="SDR09941.1"/>
    <property type="molecule type" value="Genomic_DNA"/>
</dbReference>
<protein>
    <submittedName>
        <fullName evidence="3">Uncharacterized conserved protein YndB, AHSA1/START domain</fullName>
    </submittedName>
</protein>
<dbReference type="KEGG" id="acry:AC20117_19670"/>